<reference evidence="1 2" key="1">
    <citation type="submission" date="2018-06" db="EMBL/GenBank/DDBJ databases">
        <authorList>
            <consortium name="Pathogen Informatics"/>
            <person name="Doyle S."/>
        </authorList>
    </citation>
    <scope>NUCLEOTIDE SEQUENCE [LARGE SCALE GENOMIC DNA]</scope>
    <source>
        <strain evidence="1 2">NCTC12420</strain>
    </source>
</reference>
<dbReference type="EMBL" id="UGYB01000004">
    <property type="protein sequence ID" value="SUI47069.1"/>
    <property type="molecule type" value="Genomic_DNA"/>
</dbReference>
<dbReference type="PROSITE" id="PS51257">
    <property type="entry name" value="PROKAR_LIPOPROTEIN"/>
    <property type="match status" value="1"/>
</dbReference>
<keyword evidence="1" id="KW-0645">Protease</keyword>
<name>A0A379YMT2_SALER</name>
<dbReference type="Proteomes" id="UP000254220">
    <property type="component" value="Unassembled WGS sequence"/>
</dbReference>
<keyword evidence="1" id="KW-0121">Carboxypeptidase</keyword>
<dbReference type="AlphaFoldDB" id="A0A379YMT2"/>
<gene>
    <name evidence="1" type="ORF">NCTC12420_05084</name>
</gene>
<keyword evidence="1" id="KW-0378">Hydrolase</keyword>
<sequence length="71" mass="7890">MIQIKSRVFKETVLLVPMLFLYGCAPSSQTMVKKTAPPAEVPERKVCSGQKWTVFLIASSSQYDENVIPGD</sequence>
<dbReference type="GO" id="GO:0004180">
    <property type="term" value="F:carboxypeptidase activity"/>
    <property type="evidence" value="ECO:0007669"/>
    <property type="project" value="UniProtKB-KW"/>
</dbReference>
<proteinExistence type="predicted"/>
<evidence type="ECO:0000313" key="1">
    <source>
        <dbReference type="EMBL" id="SUI47069.1"/>
    </source>
</evidence>
<evidence type="ECO:0000313" key="2">
    <source>
        <dbReference type="Proteomes" id="UP000254220"/>
    </source>
</evidence>
<organism evidence="1 2">
    <name type="scientific">Salmonella enterica subsp. indica</name>
    <dbReference type="NCBI Taxonomy" id="59207"/>
    <lineage>
        <taxon>Bacteria</taxon>
        <taxon>Pseudomonadati</taxon>
        <taxon>Pseudomonadota</taxon>
        <taxon>Gammaproteobacteria</taxon>
        <taxon>Enterobacterales</taxon>
        <taxon>Enterobacteriaceae</taxon>
        <taxon>Salmonella</taxon>
    </lineage>
</organism>
<protein>
    <submittedName>
        <fullName evidence="1">Muramoyltetrapeptide carboxypeptidase</fullName>
    </submittedName>
</protein>
<accession>A0A379YMT2</accession>